<feature type="region of interest" description="Disordered" evidence="1">
    <location>
        <begin position="43"/>
        <end position="80"/>
    </location>
</feature>
<feature type="compositionally biased region" description="Low complexity" evidence="1">
    <location>
        <begin position="43"/>
        <end position="74"/>
    </location>
</feature>
<feature type="compositionally biased region" description="Basic and acidic residues" evidence="1">
    <location>
        <begin position="258"/>
        <end position="270"/>
    </location>
</feature>
<sequence>MVSRLPDDENTLLKGSFLLHQLCCYTAQDTVRDVITWFVASSHSNTSSHNNSNNNTKFGSSSSSSSSSCSTMSSPPTEAAAKQELLIDRHEKQVSIEKIEISVKEEVVKEEEEEEIEEEPKIIKKNKTTKSQESFVNNTSQHTINNSNSSGSTSFSKHKKQNPKLKLNRKKENSKSKLSKASKKSASSYFVRATKHIIVKTFGGVTSKNKSLSKSDPSTATTMMTEHKRKFDLMDADLAEDGDTDLEDVTSRDEEEDGHVVTDLEDAVVRDEEEEGHDQDGDDLSTSKTTTTGIQLKKNEDDDPGNISIELTPTFDSVDVDLAEDVDTDLEDTVDCDKKEEGHDHDDGDDPWHMTVENVITEIIKEQQEQDQDQDQEHKSVVGSEDIASFLVSCPFLTSVLLSLLIVEIENQEDVSRSTSIDDIPPPPPPPPPKRHSIPYSVLLPTDNDGEAPPSPIRKTIKYWEEKSLNDSIFSSDASFFDIPLPPTTGRLSASQLYLFENDDDYKRNIGPIDSNESYDAVHVEELRHDTSLDNGYKNLPRMSAITHDSVTSLNTLPLALSTSKFSGERRSTRHNCRLLRKSGDQRTMIIVILCITFGISFVDDIFDYCEKQSTFHVHEFRFFSNNIIVDDNNKNKNNNNTDITFLVNDDEASSSSRSSTLMKRKQIHQQQRQQYWDEHIVSTFL</sequence>
<organism evidence="2 3">
    <name type="scientific">Fragilariopsis cylindrus CCMP1102</name>
    <dbReference type="NCBI Taxonomy" id="635003"/>
    <lineage>
        <taxon>Eukaryota</taxon>
        <taxon>Sar</taxon>
        <taxon>Stramenopiles</taxon>
        <taxon>Ochrophyta</taxon>
        <taxon>Bacillariophyta</taxon>
        <taxon>Bacillariophyceae</taxon>
        <taxon>Bacillariophycidae</taxon>
        <taxon>Bacillariales</taxon>
        <taxon>Bacillariaceae</taxon>
        <taxon>Fragilariopsis</taxon>
    </lineage>
</organism>
<gene>
    <name evidence="2" type="ORF">FRACYDRAFT_262941</name>
</gene>
<dbReference type="AlphaFoldDB" id="A0A1E7F2T5"/>
<feature type="compositionally biased region" description="Acidic residues" evidence="1">
    <location>
        <begin position="271"/>
        <end position="283"/>
    </location>
</feature>
<protein>
    <submittedName>
        <fullName evidence="2">Uncharacterized protein</fullName>
    </submittedName>
</protein>
<accession>A0A1E7F2T5</accession>
<dbReference type="PANTHER" id="PTHR23353:SF23">
    <property type="entry name" value="PROTEIN HAIRLESS"/>
    <property type="match status" value="1"/>
</dbReference>
<feature type="compositionally biased region" description="Basic residues" evidence="1">
    <location>
        <begin position="156"/>
        <end position="169"/>
    </location>
</feature>
<evidence type="ECO:0000256" key="1">
    <source>
        <dbReference type="SAM" id="MobiDB-lite"/>
    </source>
</evidence>
<feature type="region of interest" description="Disordered" evidence="1">
    <location>
        <begin position="415"/>
        <end position="455"/>
    </location>
</feature>
<evidence type="ECO:0000313" key="2">
    <source>
        <dbReference type="EMBL" id="OEU12444.1"/>
    </source>
</evidence>
<feature type="compositionally biased region" description="Low complexity" evidence="1">
    <location>
        <begin position="145"/>
        <end position="155"/>
    </location>
</feature>
<keyword evidence="3" id="KW-1185">Reference proteome</keyword>
<feature type="region of interest" description="Disordered" evidence="1">
    <location>
        <begin position="242"/>
        <end position="312"/>
    </location>
</feature>
<dbReference type="PANTHER" id="PTHR23353">
    <property type="entry name" value="RAB-GAP/TBC-RELATED"/>
    <property type="match status" value="1"/>
</dbReference>
<name>A0A1E7F2T5_9STRA</name>
<feature type="compositionally biased region" description="Basic and acidic residues" evidence="1">
    <location>
        <begin position="335"/>
        <end position="352"/>
    </location>
</feature>
<dbReference type="InterPro" id="IPR053019">
    <property type="entry name" value="GATA_zinc_finger"/>
</dbReference>
<feature type="compositionally biased region" description="Polar residues" evidence="1">
    <location>
        <begin position="284"/>
        <end position="294"/>
    </location>
</feature>
<feature type="region of interest" description="Disordered" evidence="1">
    <location>
        <begin position="107"/>
        <end position="188"/>
    </location>
</feature>
<feature type="compositionally biased region" description="Acidic residues" evidence="1">
    <location>
        <begin position="242"/>
        <end position="257"/>
    </location>
</feature>
<feature type="compositionally biased region" description="Polar residues" evidence="1">
    <location>
        <begin position="129"/>
        <end position="144"/>
    </location>
</feature>
<reference evidence="2 3" key="1">
    <citation type="submission" date="2016-09" db="EMBL/GenBank/DDBJ databases">
        <title>Extensive genetic diversity and differential bi-allelic expression allows diatom success in the polar Southern Ocean.</title>
        <authorList>
            <consortium name="DOE Joint Genome Institute"/>
            <person name="Mock T."/>
            <person name="Otillar R.P."/>
            <person name="Strauss J."/>
            <person name="Dupont C."/>
            <person name="Frickenhaus S."/>
            <person name="Maumus F."/>
            <person name="Mcmullan M."/>
            <person name="Sanges R."/>
            <person name="Schmutz J."/>
            <person name="Toseland A."/>
            <person name="Valas R."/>
            <person name="Veluchamy A."/>
            <person name="Ward B.J."/>
            <person name="Allen A."/>
            <person name="Barry K."/>
            <person name="Falciatore A."/>
            <person name="Ferrante M."/>
            <person name="Fortunato A.E."/>
            <person name="Gloeckner G."/>
            <person name="Gruber A."/>
            <person name="Hipkin R."/>
            <person name="Janech M."/>
            <person name="Kroth P."/>
            <person name="Leese F."/>
            <person name="Lindquist E."/>
            <person name="Lyon B.R."/>
            <person name="Martin J."/>
            <person name="Mayer C."/>
            <person name="Parker M."/>
            <person name="Quesneville H."/>
            <person name="Raymond J."/>
            <person name="Uhlig C."/>
            <person name="Valentin K.U."/>
            <person name="Worden A.Z."/>
            <person name="Armbrust E.V."/>
            <person name="Bowler C."/>
            <person name="Green B."/>
            <person name="Moulton V."/>
            <person name="Van Oosterhout C."/>
            <person name="Grigoriev I."/>
        </authorList>
    </citation>
    <scope>NUCLEOTIDE SEQUENCE [LARGE SCALE GENOMIC DNA]</scope>
    <source>
        <strain evidence="2 3">CCMP1102</strain>
    </source>
</reference>
<dbReference type="EMBL" id="KV784364">
    <property type="protein sequence ID" value="OEU12444.1"/>
    <property type="molecule type" value="Genomic_DNA"/>
</dbReference>
<feature type="region of interest" description="Disordered" evidence="1">
    <location>
        <begin position="328"/>
        <end position="353"/>
    </location>
</feature>
<evidence type="ECO:0000313" key="3">
    <source>
        <dbReference type="Proteomes" id="UP000095751"/>
    </source>
</evidence>
<dbReference type="KEGG" id="fcy:FRACYDRAFT_262941"/>
<feature type="compositionally biased region" description="Acidic residues" evidence="1">
    <location>
        <begin position="108"/>
        <end position="118"/>
    </location>
</feature>
<dbReference type="Proteomes" id="UP000095751">
    <property type="component" value="Unassembled WGS sequence"/>
</dbReference>
<proteinExistence type="predicted"/>
<dbReference type="InParanoid" id="A0A1E7F2T5"/>